<gene>
    <name evidence="2" type="ORF">SMN809_LOCUS58746</name>
</gene>
<dbReference type="Proteomes" id="UP000676336">
    <property type="component" value="Unassembled WGS sequence"/>
</dbReference>
<name>A0A8S3EBQ2_9BILA</name>
<evidence type="ECO:0000256" key="1">
    <source>
        <dbReference type="SAM" id="MobiDB-lite"/>
    </source>
</evidence>
<protein>
    <submittedName>
        <fullName evidence="2">Uncharacterized protein</fullName>
    </submittedName>
</protein>
<proteinExistence type="predicted"/>
<accession>A0A8S3EBQ2</accession>
<feature type="non-terminal residue" evidence="2">
    <location>
        <position position="61"/>
    </location>
</feature>
<dbReference type="AlphaFoldDB" id="A0A8S3EBQ2"/>
<comment type="caution">
    <text evidence="2">The sequence shown here is derived from an EMBL/GenBank/DDBJ whole genome shotgun (WGS) entry which is preliminary data.</text>
</comment>
<evidence type="ECO:0000313" key="2">
    <source>
        <dbReference type="EMBL" id="CAF5042975.1"/>
    </source>
</evidence>
<reference evidence="2" key="1">
    <citation type="submission" date="2021-02" db="EMBL/GenBank/DDBJ databases">
        <authorList>
            <person name="Nowell W R."/>
        </authorList>
    </citation>
    <scope>NUCLEOTIDE SEQUENCE</scope>
</reference>
<dbReference type="EMBL" id="CAJOBI010221673">
    <property type="protein sequence ID" value="CAF5042975.1"/>
    <property type="molecule type" value="Genomic_DNA"/>
</dbReference>
<sequence>MNVISKKRGSGTSPIRISPIIGEFPWNILANFHGTYWRSSGNPKKRYKMQGTNEKEDEHLE</sequence>
<evidence type="ECO:0000313" key="3">
    <source>
        <dbReference type="Proteomes" id="UP000676336"/>
    </source>
</evidence>
<feature type="region of interest" description="Disordered" evidence="1">
    <location>
        <begin position="38"/>
        <end position="61"/>
    </location>
</feature>
<organism evidence="2 3">
    <name type="scientific">Rotaria magnacalcarata</name>
    <dbReference type="NCBI Taxonomy" id="392030"/>
    <lineage>
        <taxon>Eukaryota</taxon>
        <taxon>Metazoa</taxon>
        <taxon>Spiralia</taxon>
        <taxon>Gnathifera</taxon>
        <taxon>Rotifera</taxon>
        <taxon>Eurotatoria</taxon>
        <taxon>Bdelloidea</taxon>
        <taxon>Philodinida</taxon>
        <taxon>Philodinidae</taxon>
        <taxon>Rotaria</taxon>
    </lineage>
</organism>